<accession>A0A9W8I143</accession>
<dbReference type="Proteomes" id="UP001139887">
    <property type="component" value="Unassembled WGS sequence"/>
</dbReference>
<keyword evidence="1" id="KW-1133">Transmembrane helix</keyword>
<dbReference type="EMBL" id="JANBUW010001593">
    <property type="protein sequence ID" value="KAJ2842907.1"/>
    <property type="molecule type" value="Genomic_DNA"/>
</dbReference>
<organism evidence="2 3">
    <name type="scientific">Coemansia brasiliensis</name>
    <dbReference type="NCBI Taxonomy" id="2650707"/>
    <lineage>
        <taxon>Eukaryota</taxon>
        <taxon>Fungi</taxon>
        <taxon>Fungi incertae sedis</taxon>
        <taxon>Zoopagomycota</taxon>
        <taxon>Kickxellomycotina</taxon>
        <taxon>Kickxellomycetes</taxon>
        <taxon>Kickxellales</taxon>
        <taxon>Kickxellaceae</taxon>
        <taxon>Coemansia</taxon>
    </lineage>
</organism>
<name>A0A9W8I143_9FUNG</name>
<feature type="non-terminal residue" evidence="2">
    <location>
        <position position="442"/>
    </location>
</feature>
<protein>
    <submittedName>
        <fullName evidence="2">Uncharacterized protein</fullName>
    </submittedName>
</protein>
<dbReference type="AlphaFoldDB" id="A0A9W8I143"/>
<reference evidence="2" key="1">
    <citation type="submission" date="2022-07" db="EMBL/GenBank/DDBJ databases">
        <title>Phylogenomic reconstructions and comparative analyses of Kickxellomycotina fungi.</title>
        <authorList>
            <person name="Reynolds N.K."/>
            <person name="Stajich J.E."/>
            <person name="Barry K."/>
            <person name="Grigoriev I.V."/>
            <person name="Crous P."/>
            <person name="Smith M.E."/>
        </authorList>
    </citation>
    <scope>NUCLEOTIDE SEQUENCE</scope>
    <source>
        <strain evidence="2">NRRL 1566</strain>
    </source>
</reference>
<keyword evidence="3" id="KW-1185">Reference proteome</keyword>
<evidence type="ECO:0000256" key="1">
    <source>
        <dbReference type="SAM" id="Phobius"/>
    </source>
</evidence>
<keyword evidence="1" id="KW-0812">Transmembrane</keyword>
<dbReference type="OrthoDB" id="5524987at2759"/>
<feature type="transmembrane region" description="Helical" evidence="1">
    <location>
        <begin position="157"/>
        <end position="175"/>
    </location>
</feature>
<evidence type="ECO:0000313" key="2">
    <source>
        <dbReference type="EMBL" id="KAJ2842907.1"/>
    </source>
</evidence>
<sequence>EIRELDQQATTLLTRILTAGSERQAESIIRRCTELSTTGETTRAACSIADRLMQTLQKEGELQPGVFAAYVDMYARLGRPDITQQVMEHVGAWWSRPPLCVFAAQQLALMRLVGDTDGLLLKRTTANSSNAIRSRLAYGTVRELVDAQLRRERIMRMFPRLLVYASSAAFAWLAYKWVQTGTHYFAQDGGILRRAGAVAAALGLGALCIRVVLRFSVVGQLTAHDNSVAVWSRPTARCHTSLPTSSARRVTQILRRAFPAAPFDRGIDEINTLLTAGSPGCLPQMSWSLRAALQWALIARRLGIVEAPLLSNHGLRQRMALLWLRALPQMSTSSDSVASQEVNQLISFVKEHFSTTPLILAPDDARELSKFVAQTAVSALPSWLDLCLSGLISVDPQRLRDDSISRTEFLAHRRACDETLLFADPADIAKFRSAARILVLST</sequence>
<comment type="caution">
    <text evidence="2">The sequence shown here is derived from an EMBL/GenBank/DDBJ whole genome shotgun (WGS) entry which is preliminary data.</text>
</comment>
<evidence type="ECO:0000313" key="3">
    <source>
        <dbReference type="Proteomes" id="UP001139887"/>
    </source>
</evidence>
<feature type="transmembrane region" description="Helical" evidence="1">
    <location>
        <begin position="195"/>
        <end position="213"/>
    </location>
</feature>
<feature type="non-terminal residue" evidence="2">
    <location>
        <position position="1"/>
    </location>
</feature>
<keyword evidence="1" id="KW-0472">Membrane</keyword>
<proteinExistence type="predicted"/>
<gene>
    <name evidence="2" type="ORF">IWW36_005741</name>
</gene>